<evidence type="ECO:0000313" key="1">
    <source>
        <dbReference type="EMBL" id="MBS9532605.1"/>
    </source>
</evidence>
<evidence type="ECO:0000313" key="2">
    <source>
        <dbReference type="Proteomes" id="UP001519535"/>
    </source>
</evidence>
<accession>A0ABS5RE99</accession>
<dbReference type="RefSeq" id="WP_214091497.1">
    <property type="nucleotide sequence ID" value="NZ_JAHCLR010000004.1"/>
</dbReference>
<organism evidence="1 2">
    <name type="scientific">Mycolicibacter acidiphilus</name>
    <dbReference type="NCBI Taxonomy" id="2835306"/>
    <lineage>
        <taxon>Bacteria</taxon>
        <taxon>Bacillati</taxon>
        <taxon>Actinomycetota</taxon>
        <taxon>Actinomycetes</taxon>
        <taxon>Mycobacteriales</taxon>
        <taxon>Mycobacteriaceae</taxon>
        <taxon>Mycolicibacter</taxon>
    </lineage>
</organism>
<gene>
    <name evidence="1" type="ORF">KIH27_03280</name>
</gene>
<name>A0ABS5RE99_9MYCO</name>
<evidence type="ECO:0008006" key="3">
    <source>
        <dbReference type="Google" id="ProtNLM"/>
    </source>
</evidence>
<sequence>MTDPVATAPSSVPHLNTLGEAAAKFRRSKAWLYARIKSGDIEAVRLSERSVFVTDDEIIRYLALHGFTPNGAAASA</sequence>
<keyword evidence="2" id="KW-1185">Reference proteome</keyword>
<dbReference type="Proteomes" id="UP001519535">
    <property type="component" value="Unassembled WGS sequence"/>
</dbReference>
<comment type="caution">
    <text evidence="1">The sequence shown here is derived from an EMBL/GenBank/DDBJ whole genome shotgun (WGS) entry which is preliminary data.</text>
</comment>
<proteinExistence type="predicted"/>
<dbReference type="EMBL" id="JAHCLR010000004">
    <property type="protein sequence ID" value="MBS9532605.1"/>
    <property type="molecule type" value="Genomic_DNA"/>
</dbReference>
<protein>
    <recommendedName>
        <fullName evidence="3">Helix-turn-helix domain-containing protein</fullName>
    </recommendedName>
</protein>
<reference evidence="1 2" key="1">
    <citation type="submission" date="2021-05" db="EMBL/GenBank/DDBJ databases">
        <title>Mycobacterium acidophilum sp. nov., an extremely acid-tolerant member of the genus Mycobacterium.</title>
        <authorList>
            <person name="Xia J."/>
        </authorList>
    </citation>
    <scope>NUCLEOTIDE SEQUENCE [LARGE SCALE GENOMIC DNA]</scope>
    <source>
        <strain evidence="1 2">M1</strain>
    </source>
</reference>